<dbReference type="AlphaFoldDB" id="A0A3N6PGD0"/>
<feature type="region of interest" description="Disordered" evidence="1">
    <location>
        <begin position="27"/>
        <end position="50"/>
    </location>
</feature>
<name>A0A3N6PGD0_9CYAN</name>
<evidence type="ECO:0000256" key="1">
    <source>
        <dbReference type="SAM" id="MobiDB-lite"/>
    </source>
</evidence>
<evidence type="ECO:0000313" key="2">
    <source>
        <dbReference type="EMBL" id="RQH24931.1"/>
    </source>
</evidence>
<sequence>MDRIISIYYITGFYIKRGGAYPQFFGKEEGRRKKEEERGKREEGYPRKKKPSFPVDIHPWVYTNDWLRT</sequence>
<proteinExistence type="predicted"/>
<protein>
    <submittedName>
        <fullName evidence="2">Uncharacterized protein</fullName>
    </submittedName>
</protein>
<gene>
    <name evidence="2" type="ORF">D5R40_29700</name>
</gene>
<organism evidence="2 3">
    <name type="scientific">Okeania hirsuta</name>
    <dbReference type="NCBI Taxonomy" id="1458930"/>
    <lineage>
        <taxon>Bacteria</taxon>
        <taxon>Bacillati</taxon>
        <taxon>Cyanobacteriota</taxon>
        <taxon>Cyanophyceae</taxon>
        <taxon>Oscillatoriophycideae</taxon>
        <taxon>Oscillatoriales</taxon>
        <taxon>Microcoleaceae</taxon>
        <taxon>Okeania</taxon>
    </lineage>
</organism>
<comment type="caution">
    <text evidence="2">The sequence shown here is derived from an EMBL/GenBank/DDBJ whole genome shotgun (WGS) entry which is preliminary data.</text>
</comment>
<reference evidence="2 3" key="1">
    <citation type="journal article" date="2018" name="ACS Chem. Biol.">
        <title>Ketoreductase domain dysfunction expands chemodiversity: malyngamide biosynthesis in the cyanobacterium Okeania hirsuta.</title>
        <authorList>
            <person name="Moss N.A."/>
            <person name="Leao T."/>
            <person name="Rankin M."/>
            <person name="McCullough T.M."/>
            <person name="Qu P."/>
            <person name="Korobeynikov A."/>
            <person name="Smith J.L."/>
            <person name="Gerwick L."/>
            <person name="Gerwick W.H."/>
        </authorList>
    </citation>
    <scope>NUCLEOTIDE SEQUENCE [LARGE SCALE GENOMIC DNA]</scope>
    <source>
        <strain evidence="2 3">PAB10Feb10-1</strain>
    </source>
</reference>
<evidence type="ECO:0000313" key="3">
    <source>
        <dbReference type="Proteomes" id="UP000269154"/>
    </source>
</evidence>
<accession>A0A3N6PGD0</accession>
<dbReference type="Proteomes" id="UP000269154">
    <property type="component" value="Unassembled WGS sequence"/>
</dbReference>
<keyword evidence="3" id="KW-1185">Reference proteome</keyword>
<dbReference type="RefSeq" id="WP_124155594.1">
    <property type="nucleotide sequence ID" value="NZ_CAWOLW010000242.1"/>
</dbReference>
<dbReference type="EMBL" id="RCBY01000316">
    <property type="protein sequence ID" value="RQH24931.1"/>
    <property type="molecule type" value="Genomic_DNA"/>
</dbReference>
<feature type="compositionally biased region" description="Basic and acidic residues" evidence="1">
    <location>
        <begin position="27"/>
        <end position="46"/>
    </location>
</feature>